<protein>
    <submittedName>
        <fullName evidence="3">Periphilin-1</fullName>
    </submittedName>
</protein>
<dbReference type="GO" id="GO:0045892">
    <property type="term" value="P:negative regulation of DNA-templated transcription"/>
    <property type="evidence" value="ECO:0007669"/>
    <property type="project" value="InterPro"/>
</dbReference>
<keyword evidence="4" id="KW-1185">Reference proteome</keyword>
<evidence type="ECO:0000313" key="4">
    <source>
        <dbReference type="Proteomes" id="UP000503349"/>
    </source>
</evidence>
<accession>A0A6G1Q343</accession>
<evidence type="ECO:0000256" key="1">
    <source>
        <dbReference type="SAM" id="MobiDB-lite"/>
    </source>
</evidence>
<dbReference type="Proteomes" id="UP000503349">
    <property type="component" value="Chromosome 12"/>
</dbReference>
<dbReference type="EMBL" id="CM015723">
    <property type="protein sequence ID" value="KAF3697041.1"/>
    <property type="molecule type" value="Genomic_DNA"/>
</dbReference>
<feature type="compositionally biased region" description="Polar residues" evidence="1">
    <location>
        <begin position="1"/>
        <end position="12"/>
    </location>
</feature>
<dbReference type="GO" id="GO:0045814">
    <property type="term" value="P:negative regulation of gene expression, epigenetic"/>
    <property type="evidence" value="ECO:0007669"/>
    <property type="project" value="TreeGrafter"/>
</dbReference>
<reference evidence="3 4" key="1">
    <citation type="submission" date="2019-02" db="EMBL/GenBank/DDBJ databases">
        <title>Opniocepnalus argus genome.</title>
        <authorList>
            <person name="Zhou C."/>
            <person name="Xiao S."/>
        </authorList>
    </citation>
    <scope>NUCLEOTIDE SEQUENCE [LARGE SCALE GENOMIC DNA]</scope>
    <source>
        <strain evidence="3">OARG1902GOOAL</strain>
        <tissue evidence="3">Muscle</tissue>
    </source>
</reference>
<dbReference type="InterPro" id="IPR057603">
    <property type="entry name" value="Periphilin-1_C"/>
</dbReference>
<feature type="compositionally biased region" description="Basic and acidic residues" evidence="1">
    <location>
        <begin position="20"/>
        <end position="29"/>
    </location>
</feature>
<dbReference type="PANTHER" id="PTHR15836:SF4">
    <property type="entry name" value="PERIPHILIN-1"/>
    <property type="match status" value="1"/>
</dbReference>
<feature type="region of interest" description="Disordered" evidence="1">
    <location>
        <begin position="142"/>
        <end position="179"/>
    </location>
</feature>
<name>A0A6G1Q343_CHAAH</name>
<organism evidence="3 4">
    <name type="scientific">Channa argus</name>
    <name type="common">Northern snakehead</name>
    <name type="synonym">Ophicephalus argus</name>
    <dbReference type="NCBI Taxonomy" id="215402"/>
    <lineage>
        <taxon>Eukaryota</taxon>
        <taxon>Metazoa</taxon>
        <taxon>Chordata</taxon>
        <taxon>Craniata</taxon>
        <taxon>Vertebrata</taxon>
        <taxon>Euteleostomi</taxon>
        <taxon>Actinopterygii</taxon>
        <taxon>Neopterygii</taxon>
        <taxon>Teleostei</taxon>
        <taxon>Neoteleostei</taxon>
        <taxon>Acanthomorphata</taxon>
        <taxon>Anabantaria</taxon>
        <taxon>Anabantiformes</taxon>
        <taxon>Channoidei</taxon>
        <taxon>Channidae</taxon>
        <taxon>Channa</taxon>
    </lineage>
</organism>
<dbReference type="InterPro" id="IPR028851">
    <property type="entry name" value="Pphln1"/>
</dbReference>
<dbReference type="PANTHER" id="PTHR15836">
    <property type="entry name" value="PERIPHILIN 1"/>
    <property type="match status" value="1"/>
</dbReference>
<dbReference type="Pfam" id="PF25234">
    <property type="entry name" value="Periphilin_C"/>
    <property type="match status" value="1"/>
</dbReference>
<feature type="compositionally biased region" description="Basic and acidic residues" evidence="1">
    <location>
        <begin position="142"/>
        <end position="171"/>
    </location>
</feature>
<gene>
    <name evidence="3" type="ORF">EXN66_Car012721</name>
</gene>
<feature type="region of interest" description="Disordered" evidence="1">
    <location>
        <begin position="1"/>
        <end position="52"/>
    </location>
</feature>
<feature type="compositionally biased region" description="Polar residues" evidence="1">
    <location>
        <begin position="30"/>
        <end position="43"/>
    </location>
</feature>
<dbReference type="GO" id="GO:0005654">
    <property type="term" value="C:nucleoplasm"/>
    <property type="evidence" value="ECO:0007669"/>
    <property type="project" value="TreeGrafter"/>
</dbReference>
<proteinExistence type="predicted"/>
<evidence type="ECO:0000259" key="2">
    <source>
        <dbReference type="Pfam" id="PF25234"/>
    </source>
</evidence>
<dbReference type="AlphaFoldDB" id="A0A6G1Q343"/>
<dbReference type="CDD" id="cd22896">
    <property type="entry name" value="periphilin-like"/>
    <property type="match status" value="1"/>
</dbReference>
<reference evidence="4" key="2">
    <citation type="submission" date="2019-02" db="EMBL/GenBank/DDBJ databases">
        <title>Opniocepnalus argus Var Kimnra genome.</title>
        <authorList>
            <person name="Zhou C."/>
            <person name="Xiao S."/>
        </authorList>
    </citation>
    <scope>NUCLEOTIDE SEQUENCE [LARGE SCALE GENOMIC DNA]</scope>
</reference>
<sequence>MDHARQATQQIKGFTLRHREHSDVDKRPTDNSASSPQFFTINSGREEADQKKGKSYQTEGMAVQFMQTKVWGAFVPTSVRVCSDSLHKIDSSFLSYMQSTNDDTEAVWFFPESFPRDDHTFHRPGFAIHKYHHFNPRANFHWRDHPPKPHQVPLREREHEKERYEQREKTEGSSPPKQNTCTVAVHILLHCGGTSKTFLPRSTSSRDKAMQFTVYYQECEMFGLVAKMLIEKDPSLERPIQASLQENLRDIGKRCVEAMEKFIEDYDSKEMSH</sequence>
<dbReference type="GO" id="GO:0097355">
    <property type="term" value="P:protein localization to heterochromatin"/>
    <property type="evidence" value="ECO:0007669"/>
    <property type="project" value="TreeGrafter"/>
</dbReference>
<evidence type="ECO:0000313" key="3">
    <source>
        <dbReference type="EMBL" id="KAF3697041.1"/>
    </source>
</evidence>
<feature type="domain" description="Periphilin-1 C-terminal" evidence="2">
    <location>
        <begin position="213"/>
        <end position="268"/>
    </location>
</feature>